<feature type="signal peptide" evidence="1">
    <location>
        <begin position="1"/>
        <end position="19"/>
    </location>
</feature>
<name>A0AA35WBB7_GEOBA</name>
<protein>
    <recommendedName>
        <fullName evidence="2">Peptidase S8 pro-domain domain-containing protein</fullName>
    </recommendedName>
</protein>
<dbReference type="Gene3D" id="3.30.70.850">
    <property type="entry name" value="Peptidase S8, pro-domain"/>
    <property type="match status" value="1"/>
</dbReference>
<comment type="caution">
    <text evidence="3">The sequence shown here is derived from an EMBL/GenBank/DDBJ whole genome shotgun (WGS) entry which is preliminary data.</text>
</comment>
<dbReference type="EMBL" id="CASHTH010001072">
    <property type="protein sequence ID" value="CAI8010946.1"/>
    <property type="molecule type" value="Genomic_DNA"/>
</dbReference>
<feature type="domain" description="Peptidase S8 pro-domain" evidence="2">
    <location>
        <begin position="26"/>
        <end position="91"/>
    </location>
</feature>
<feature type="chain" id="PRO_5041338418" description="Peptidase S8 pro-domain domain-containing protein" evidence="1">
    <location>
        <begin position="20"/>
        <end position="94"/>
    </location>
</feature>
<dbReference type="Pfam" id="PF16470">
    <property type="entry name" value="S8_pro-domain"/>
    <property type="match status" value="1"/>
</dbReference>
<dbReference type="AlphaFoldDB" id="A0AA35WBB7"/>
<proteinExistence type="predicted"/>
<evidence type="ECO:0000313" key="4">
    <source>
        <dbReference type="Proteomes" id="UP001174909"/>
    </source>
</evidence>
<dbReference type="InterPro" id="IPR038466">
    <property type="entry name" value="S8_pro-domain_sf"/>
</dbReference>
<evidence type="ECO:0000256" key="1">
    <source>
        <dbReference type="SAM" id="SignalP"/>
    </source>
</evidence>
<evidence type="ECO:0000313" key="3">
    <source>
        <dbReference type="EMBL" id="CAI8010946.1"/>
    </source>
</evidence>
<dbReference type="SUPFAM" id="SSF54897">
    <property type="entry name" value="Protease propeptides/inhibitors"/>
    <property type="match status" value="1"/>
</dbReference>
<reference evidence="3" key="1">
    <citation type="submission" date="2023-03" db="EMBL/GenBank/DDBJ databases">
        <authorList>
            <person name="Steffen K."/>
            <person name="Cardenas P."/>
        </authorList>
    </citation>
    <scope>NUCLEOTIDE SEQUENCE</scope>
</reference>
<dbReference type="InterPro" id="IPR032815">
    <property type="entry name" value="S8_pro-domain"/>
</dbReference>
<keyword evidence="1" id="KW-0732">Signal</keyword>
<accession>A0AA35WBB7</accession>
<organism evidence="3 4">
    <name type="scientific">Geodia barretti</name>
    <name type="common">Barrett's horny sponge</name>
    <dbReference type="NCBI Taxonomy" id="519541"/>
    <lineage>
        <taxon>Eukaryota</taxon>
        <taxon>Metazoa</taxon>
        <taxon>Porifera</taxon>
        <taxon>Demospongiae</taxon>
        <taxon>Heteroscleromorpha</taxon>
        <taxon>Tetractinellida</taxon>
        <taxon>Astrophorina</taxon>
        <taxon>Geodiidae</taxon>
        <taxon>Geodia</taxon>
    </lineage>
</organism>
<gene>
    <name evidence="3" type="ORF">GBAR_LOCUS7135</name>
</gene>
<sequence length="94" mass="10784">MQNTLRRVVFLAIISLCSAVETYTNSWAVEVDGATEEVLHALAQRYEFTNKGKVGILDHTYEFVLPKGVYQREGLSMDEPYDRLTQKLMKEDIV</sequence>
<dbReference type="Proteomes" id="UP001174909">
    <property type="component" value="Unassembled WGS sequence"/>
</dbReference>
<feature type="non-terminal residue" evidence="3">
    <location>
        <position position="1"/>
    </location>
</feature>
<keyword evidence="4" id="KW-1185">Reference proteome</keyword>
<evidence type="ECO:0000259" key="2">
    <source>
        <dbReference type="Pfam" id="PF16470"/>
    </source>
</evidence>